<evidence type="ECO:0000313" key="2">
    <source>
        <dbReference type="Proteomes" id="UP000607397"/>
    </source>
</evidence>
<accession>A0A8K2A6D9</accession>
<protein>
    <submittedName>
        <fullName evidence="1">DUF4276 family protein</fullName>
    </submittedName>
</protein>
<comment type="caution">
    <text evidence="1">The sequence shown here is derived from an EMBL/GenBank/DDBJ whole genome shotgun (WGS) entry which is preliminary data.</text>
</comment>
<reference evidence="1" key="1">
    <citation type="submission" date="2019-12" db="EMBL/GenBank/DDBJ databases">
        <title>High-Quality draft genome sequences of three cyanobacteria isolated from the limestone walls of the Old Cathedral of Coimbra.</title>
        <authorList>
            <person name="Tiago I."/>
            <person name="Soares F."/>
            <person name="Portugal A."/>
        </authorList>
    </citation>
    <scope>NUCLEOTIDE SEQUENCE [LARGE SCALE GENOMIC DNA]</scope>
    <source>
        <strain evidence="1">C</strain>
    </source>
</reference>
<evidence type="ECO:0000313" key="1">
    <source>
        <dbReference type="EMBL" id="NCJ05989.1"/>
    </source>
</evidence>
<dbReference type="EMBL" id="WVIC01000008">
    <property type="protein sequence ID" value="NCJ05989.1"/>
    <property type="molecule type" value="Genomic_DNA"/>
</dbReference>
<name>A0A8K2A6D9_9CYAN</name>
<proteinExistence type="predicted"/>
<dbReference type="AlphaFoldDB" id="A0A8K2A6D9"/>
<sequence>MKNSEIISVNIAVEDDLSEAVLRKLLWETDRPFEVCGCLGKTGFGYLKSKIKNFNRAAQHFPFIVLTDLDHQACPLALMAEWLPDPHHPNLIFRVAVREVEAWLLADRKNFSQFLNISADKIPLNVDEILDPKQHLINLVRHCRRQSLKKAIIPLAGSTATVGRDYNNTLIGFVNHGWQAQTAQQNSPSLRRAMDALQRYKPYQNQT</sequence>
<organism evidence="1 2">
    <name type="scientific">Petrachloros mirabilis ULC683</name>
    <dbReference type="NCBI Taxonomy" id="2781853"/>
    <lineage>
        <taxon>Bacteria</taxon>
        <taxon>Bacillati</taxon>
        <taxon>Cyanobacteriota</taxon>
        <taxon>Cyanophyceae</taxon>
        <taxon>Synechococcales</taxon>
        <taxon>Petrachlorosaceae</taxon>
        <taxon>Petrachloros</taxon>
        <taxon>Petrachloros mirabilis</taxon>
    </lineage>
</organism>
<gene>
    <name evidence="1" type="ORF">GS597_05575</name>
</gene>
<keyword evidence="2" id="KW-1185">Reference proteome</keyword>
<dbReference type="RefSeq" id="WP_161824466.1">
    <property type="nucleotide sequence ID" value="NZ_WVIC01000008.1"/>
</dbReference>
<dbReference type="Proteomes" id="UP000607397">
    <property type="component" value="Unassembled WGS sequence"/>
</dbReference>